<dbReference type="InterPro" id="IPR055414">
    <property type="entry name" value="LRR_R13L4/SHOC2-like"/>
</dbReference>
<evidence type="ECO:0008006" key="6">
    <source>
        <dbReference type="Google" id="ProtNLM"/>
    </source>
</evidence>
<accession>A0A8R7QY53</accession>
<reference evidence="5" key="1">
    <citation type="journal article" date="2013" name="Nature">
        <title>Draft genome of the wheat A-genome progenitor Triticum urartu.</title>
        <authorList>
            <person name="Ling H.Q."/>
            <person name="Zhao S."/>
            <person name="Liu D."/>
            <person name="Wang J."/>
            <person name="Sun H."/>
            <person name="Zhang C."/>
            <person name="Fan H."/>
            <person name="Li D."/>
            <person name="Dong L."/>
            <person name="Tao Y."/>
            <person name="Gao C."/>
            <person name="Wu H."/>
            <person name="Li Y."/>
            <person name="Cui Y."/>
            <person name="Guo X."/>
            <person name="Zheng S."/>
            <person name="Wang B."/>
            <person name="Yu K."/>
            <person name="Liang Q."/>
            <person name="Yang W."/>
            <person name="Lou X."/>
            <person name="Chen J."/>
            <person name="Feng M."/>
            <person name="Jian J."/>
            <person name="Zhang X."/>
            <person name="Luo G."/>
            <person name="Jiang Y."/>
            <person name="Liu J."/>
            <person name="Wang Z."/>
            <person name="Sha Y."/>
            <person name="Zhang B."/>
            <person name="Wu H."/>
            <person name="Tang D."/>
            <person name="Shen Q."/>
            <person name="Xue P."/>
            <person name="Zou S."/>
            <person name="Wang X."/>
            <person name="Liu X."/>
            <person name="Wang F."/>
            <person name="Yang Y."/>
            <person name="An X."/>
            <person name="Dong Z."/>
            <person name="Zhang K."/>
            <person name="Zhang X."/>
            <person name="Luo M.C."/>
            <person name="Dvorak J."/>
            <person name="Tong Y."/>
            <person name="Wang J."/>
            <person name="Yang H."/>
            <person name="Li Z."/>
            <person name="Wang D."/>
            <person name="Zhang A."/>
            <person name="Wang J."/>
        </authorList>
    </citation>
    <scope>NUCLEOTIDE SEQUENCE</scope>
    <source>
        <strain evidence="5">cv. G1812</strain>
    </source>
</reference>
<dbReference type="Pfam" id="PF23559">
    <property type="entry name" value="WHD_DRP"/>
    <property type="match status" value="1"/>
</dbReference>
<name>A0A8R7QY53_TRIUA</name>
<evidence type="ECO:0000313" key="4">
    <source>
        <dbReference type="EnsemblPlants" id="TuG1812G0600004423.01.T01.cds406504"/>
    </source>
</evidence>
<evidence type="ECO:0000259" key="3">
    <source>
        <dbReference type="Pfam" id="PF23598"/>
    </source>
</evidence>
<dbReference type="Gramene" id="TuG1812G0600004423.01.T01">
    <property type="protein sequence ID" value="TuG1812G0600004423.01.T01.cds406504"/>
    <property type="gene ID" value="TuG1812G0600004423.01"/>
</dbReference>
<proteinExistence type="predicted"/>
<protein>
    <recommendedName>
        <fullName evidence="6">Disease resistance RPP13-like protein 1</fullName>
    </recommendedName>
</protein>
<organism evidence="4 5">
    <name type="scientific">Triticum urartu</name>
    <name type="common">Red wild einkorn</name>
    <name type="synonym">Crithodium urartu</name>
    <dbReference type="NCBI Taxonomy" id="4572"/>
    <lineage>
        <taxon>Eukaryota</taxon>
        <taxon>Viridiplantae</taxon>
        <taxon>Streptophyta</taxon>
        <taxon>Embryophyta</taxon>
        <taxon>Tracheophyta</taxon>
        <taxon>Spermatophyta</taxon>
        <taxon>Magnoliopsida</taxon>
        <taxon>Liliopsida</taxon>
        <taxon>Poales</taxon>
        <taxon>Poaceae</taxon>
        <taxon>BOP clade</taxon>
        <taxon>Pooideae</taxon>
        <taxon>Triticodae</taxon>
        <taxon>Triticeae</taxon>
        <taxon>Triticinae</taxon>
        <taxon>Triticum</taxon>
    </lineage>
</organism>
<dbReference type="AlphaFoldDB" id="A0A8R7QY53"/>
<evidence type="ECO:0000259" key="2">
    <source>
        <dbReference type="Pfam" id="PF23559"/>
    </source>
</evidence>
<dbReference type="EnsemblPlants" id="TuG1812G0600004423.01.T01">
    <property type="protein sequence ID" value="TuG1812G0600004423.01.T01.cds406504"/>
    <property type="gene ID" value="TuG1812G0600004423.01"/>
</dbReference>
<reference evidence="4" key="3">
    <citation type="submission" date="2022-06" db="UniProtKB">
        <authorList>
            <consortium name="EnsemblPlants"/>
        </authorList>
    </citation>
    <scope>IDENTIFICATION</scope>
</reference>
<reference evidence="4" key="2">
    <citation type="submission" date="2018-03" db="EMBL/GenBank/DDBJ databases">
        <title>The Triticum urartu genome reveals the dynamic nature of wheat genome evolution.</title>
        <authorList>
            <person name="Ling H."/>
            <person name="Ma B."/>
            <person name="Shi X."/>
            <person name="Liu H."/>
            <person name="Dong L."/>
            <person name="Sun H."/>
            <person name="Cao Y."/>
            <person name="Gao Q."/>
            <person name="Zheng S."/>
            <person name="Li Y."/>
            <person name="Yu Y."/>
            <person name="Du H."/>
            <person name="Qi M."/>
            <person name="Li Y."/>
            <person name="Yu H."/>
            <person name="Cui Y."/>
            <person name="Wang N."/>
            <person name="Chen C."/>
            <person name="Wu H."/>
            <person name="Zhao Y."/>
            <person name="Zhang J."/>
            <person name="Li Y."/>
            <person name="Zhou W."/>
            <person name="Zhang B."/>
            <person name="Hu W."/>
            <person name="Eijk M."/>
            <person name="Tang J."/>
            <person name="Witsenboer H."/>
            <person name="Zhao S."/>
            <person name="Li Z."/>
            <person name="Zhang A."/>
            <person name="Wang D."/>
            <person name="Liang C."/>
        </authorList>
    </citation>
    <scope>NUCLEOTIDE SEQUENCE [LARGE SCALE GENOMIC DNA]</scope>
    <source>
        <strain evidence="4">cv. G1812</strain>
    </source>
</reference>
<feature type="domain" description="Disease resistance protein winged helix" evidence="2">
    <location>
        <begin position="1"/>
        <end position="51"/>
    </location>
</feature>
<dbReference type="PANTHER" id="PTHR47186">
    <property type="entry name" value="LEUCINE-RICH REPEAT-CONTAINING PROTEIN 57"/>
    <property type="match status" value="1"/>
</dbReference>
<sequence length="403" mass="45874">MWISEGFLHRNSDDLEELGSKYYKELILRNLIEPVTKWADQQVCSMHDVVRSFSQFVARDEALAAHSGDTGFISKLSAHKFLQLSMEKKVSESDGLDWSSLHAQKTLRTLILVGPISMKPSDSIVDFPCLRTLHTEYVDVAVLVESLGKLKHLRYLFIWKSDISSLPDNIGNMKFLQFICLIKCQQFVKVPHSILKLRQLRYLNFHDSSVNSIPRGFCVLTNLRNLRGFPAHTDGVWCSLDEFGPLSDLRSLGVQRLENVSVTSSAAKAKLGEKVHLTHLFLYCSSRLGDDGLITDEKGVSEEEQRQIAGVFDELCPSPSLEYLDINGFFGRRLPRWMMSRSAPVFKSLRIIFMLDLACCTQLPDCLCQLPCLQDIKIRRAPAIKHVDLNSCSPTRHRLRFRD</sequence>
<dbReference type="PANTHER" id="PTHR47186:SF49">
    <property type="entry name" value="NB-ARC DOMAIN-CONTAINING PROTEIN"/>
    <property type="match status" value="1"/>
</dbReference>
<keyword evidence="1" id="KW-0677">Repeat</keyword>
<dbReference type="Proteomes" id="UP000015106">
    <property type="component" value="Chromosome 6"/>
</dbReference>
<feature type="domain" description="Disease resistance R13L4/SHOC-2-like LRR" evidence="3">
    <location>
        <begin position="121"/>
        <end position="380"/>
    </location>
</feature>
<dbReference type="InterPro" id="IPR058922">
    <property type="entry name" value="WHD_DRP"/>
</dbReference>
<dbReference type="SUPFAM" id="SSF52058">
    <property type="entry name" value="L domain-like"/>
    <property type="match status" value="1"/>
</dbReference>
<evidence type="ECO:0000313" key="5">
    <source>
        <dbReference type="Proteomes" id="UP000015106"/>
    </source>
</evidence>
<dbReference type="InterPro" id="IPR032675">
    <property type="entry name" value="LRR_dom_sf"/>
</dbReference>
<dbReference type="Pfam" id="PF23598">
    <property type="entry name" value="LRR_14"/>
    <property type="match status" value="1"/>
</dbReference>
<evidence type="ECO:0000256" key="1">
    <source>
        <dbReference type="ARBA" id="ARBA00022737"/>
    </source>
</evidence>
<dbReference type="Gene3D" id="3.80.10.10">
    <property type="entry name" value="Ribonuclease Inhibitor"/>
    <property type="match status" value="1"/>
</dbReference>
<keyword evidence="5" id="KW-1185">Reference proteome</keyword>